<keyword evidence="1" id="KW-0732">Signal</keyword>
<dbReference type="OMA" id="HEDNVES"/>
<evidence type="ECO:0000313" key="3">
    <source>
        <dbReference type="Proteomes" id="UP000216207"/>
    </source>
</evidence>
<dbReference type="Gene3D" id="2.60.40.3830">
    <property type="match status" value="1"/>
</dbReference>
<dbReference type="RefSeq" id="WP_011245452.1">
    <property type="nucleotide sequence ID" value="NZ_BOQQ01000007.1"/>
</dbReference>
<dbReference type="AlphaFoldDB" id="A0A268NYJ6"/>
<dbReference type="EMBL" id="NPCC01000015">
    <property type="protein sequence ID" value="PAE88508.1"/>
    <property type="molecule type" value="Genomic_DNA"/>
</dbReference>
<dbReference type="Proteomes" id="UP000216207">
    <property type="component" value="Unassembled WGS sequence"/>
</dbReference>
<feature type="chain" id="PRO_5039672089" evidence="1">
    <location>
        <begin position="18"/>
        <end position="143"/>
    </location>
</feature>
<proteinExistence type="predicted"/>
<sequence>MKWFCFLSIFVISNALAGCSNFDSNEQIEVSPSFDNEFGEMFGVKEKIGIIGGQVTAGEDQKWMWHFWGEEVQYKEFSAVAINIGTNEEIDPIKIDYEMLIPTEDGLISHSPSQVMFPSEGIWKVKAYVDDEFFEEFVVEVFP</sequence>
<accession>A0A268NYJ6</accession>
<feature type="signal peptide" evidence="1">
    <location>
        <begin position="1"/>
        <end position="17"/>
    </location>
</feature>
<reference evidence="2 3" key="1">
    <citation type="submission" date="2017-07" db="EMBL/GenBank/DDBJ databases">
        <title>Isolation and whole genome analysis of endospore-forming bacteria from heroin.</title>
        <authorList>
            <person name="Kalinowski J."/>
            <person name="Ahrens B."/>
            <person name="Al-Dilaimi A."/>
            <person name="Winkler A."/>
            <person name="Wibberg D."/>
            <person name="Schleenbecker U."/>
            <person name="Ruckert C."/>
            <person name="Wolfel R."/>
            <person name="Grass G."/>
        </authorList>
    </citation>
    <scope>NUCLEOTIDE SEQUENCE [LARGE SCALE GENOMIC DNA]</scope>
    <source>
        <strain evidence="2 3">7539</strain>
    </source>
</reference>
<dbReference type="Pfam" id="PF16167">
    <property type="entry name" value="DUF4871"/>
    <property type="match status" value="1"/>
</dbReference>
<name>A0A268NYJ6_SHOCL</name>
<dbReference type="PROSITE" id="PS51257">
    <property type="entry name" value="PROKAR_LIPOPROTEIN"/>
    <property type="match status" value="1"/>
</dbReference>
<protein>
    <submittedName>
        <fullName evidence="2">DUF4871 domain-containing protein</fullName>
    </submittedName>
</protein>
<evidence type="ECO:0000256" key="1">
    <source>
        <dbReference type="SAM" id="SignalP"/>
    </source>
</evidence>
<dbReference type="InterPro" id="IPR032366">
    <property type="entry name" value="DUF4871"/>
</dbReference>
<comment type="caution">
    <text evidence="2">The sequence shown here is derived from an EMBL/GenBank/DDBJ whole genome shotgun (WGS) entry which is preliminary data.</text>
</comment>
<organism evidence="2 3">
    <name type="scientific">Shouchella clausii</name>
    <name type="common">Alkalihalobacillus clausii</name>
    <dbReference type="NCBI Taxonomy" id="79880"/>
    <lineage>
        <taxon>Bacteria</taxon>
        <taxon>Bacillati</taxon>
        <taxon>Bacillota</taxon>
        <taxon>Bacilli</taxon>
        <taxon>Bacillales</taxon>
        <taxon>Bacillaceae</taxon>
        <taxon>Shouchella</taxon>
    </lineage>
</organism>
<evidence type="ECO:0000313" key="2">
    <source>
        <dbReference type="EMBL" id="PAE88508.1"/>
    </source>
</evidence>
<gene>
    <name evidence="2" type="ORF">CHH72_12775</name>
</gene>